<dbReference type="PROSITE" id="PS50846">
    <property type="entry name" value="HMA_2"/>
    <property type="match status" value="1"/>
</dbReference>
<feature type="domain" description="HMA" evidence="2">
    <location>
        <begin position="70"/>
        <end position="136"/>
    </location>
</feature>
<dbReference type="EMBL" id="LFYR01000667">
    <property type="protein sequence ID" value="KMZ71621.1"/>
    <property type="molecule type" value="Genomic_DNA"/>
</dbReference>
<name>A0A0K9PRN2_ZOSMR</name>
<dbReference type="OrthoDB" id="689350at2759"/>
<feature type="chain" id="PRO_5005528175" description="HMA domain-containing protein" evidence="1">
    <location>
        <begin position="21"/>
        <end position="149"/>
    </location>
</feature>
<dbReference type="Pfam" id="PF00403">
    <property type="entry name" value="HMA"/>
    <property type="match status" value="1"/>
</dbReference>
<dbReference type="GO" id="GO:0046872">
    <property type="term" value="F:metal ion binding"/>
    <property type="evidence" value="ECO:0007669"/>
    <property type="project" value="InterPro"/>
</dbReference>
<organism evidence="3 4">
    <name type="scientific">Zostera marina</name>
    <name type="common">Eelgrass</name>
    <dbReference type="NCBI Taxonomy" id="29655"/>
    <lineage>
        <taxon>Eukaryota</taxon>
        <taxon>Viridiplantae</taxon>
        <taxon>Streptophyta</taxon>
        <taxon>Embryophyta</taxon>
        <taxon>Tracheophyta</taxon>
        <taxon>Spermatophyta</taxon>
        <taxon>Magnoliopsida</taxon>
        <taxon>Liliopsida</taxon>
        <taxon>Zosteraceae</taxon>
        <taxon>Zostera</taxon>
    </lineage>
</organism>
<reference evidence="4" key="1">
    <citation type="journal article" date="2016" name="Nature">
        <title>The genome of the seagrass Zostera marina reveals angiosperm adaptation to the sea.</title>
        <authorList>
            <person name="Olsen J.L."/>
            <person name="Rouze P."/>
            <person name="Verhelst B."/>
            <person name="Lin Y.-C."/>
            <person name="Bayer T."/>
            <person name="Collen J."/>
            <person name="Dattolo E."/>
            <person name="De Paoli E."/>
            <person name="Dittami S."/>
            <person name="Maumus F."/>
            <person name="Michel G."/>
            <person name="Kersting A."/>
            <person name="Lauritano C."/>
            <person name="Lohaus R."/>
            <person name="Toepel M."/>
            <person name="Tonon T."/>
            <person name="Vanneste K."/>
            <person name="Amirebrahimi M."/>
            <person name="Brakel J."/>
            <person name="Bostroem C."/>
            <person name="Chovatia M."/>
            <person name="Grimwood J."/>
            <person name="Jenkins J.W."/>
            <person name="Jueterbock A."/>
            <person name="Mraz A."/>
            <person name="Stam W.T."/>
            <person name="Tice H."/>
            <person name="Bornberg-Bauer E."/>
            <person name="Green P.J."/>
            <person name="Pearson G.A."/>
            <person name="Procaccini G."/>
            <person name="Duarte C.M."/>
            <person name="Schmutz J."/>
            <person name="Reusch T.B.H."/>
            <person name="Van de Peer Y."/>
        </authorList>
    </citation>
    <scope>NUCLEOTIDE SEQUENCE [LARGE SCALE GENOMIC DNA]</scope>
    <source>
        <strain evidence="4">cv. Finnish</strain>
    </source>
</reference>
<proteinExistence type="predicted"/>
<dbReference type="Gene3D" id="3.30.70.100">
    <property type="match status" value="1"/>
</dbReference>
<dbReference type="InterPro" id="IPR036163">
    <property type="entry name" value="HMA_dom_sf"/>
</dbReference>
<evidence type="ECO:0000313" key="4">
    <source>
        <dbReference type="Proteomes" id="UP000036987"/>
    </source>
</evidence>
<keyword evidence="1" id="KW-0732">Signal</keyword>
<evidence type="ECO:0000256" key="1">
    <source>
        <dbReference type="SAM" id="SignalP"/>
    </source>
</evidence>
<dbReference type="AlphaFoldDB" id="A0A0K9PRN2"/>
<dbReference type="OMA" id="RMLDTFC"/>
<sequence length="149" mass="16810">MGRLGLERLLDCFSLSLCTSSCFCTNYAMEDRHVVSEEELEKKTLLLNDQMNQLNQLFQGKNTLAFHLEPKTVVLKVSMHCYGCAKKVEKHISKIEGVTSFQVDLENKKVVVIGDITPYEVLQSVSKVKFAEIWVSLPPPPPPPQICIN</sequence>
<feature type="signal peptide" evidence="1">
    <location>
        <begin position="1"/>
        <end position="20"/>
    </location>
</feature>
<keyword evidence="4" id="KW-1185">Reference proteome</keyword>
<dbReference type="InterPro" id="IPR044526">
    <property type="entry name" value="NAKR1-3"/>
</dbReference>
<dbReference type="PANTHER" id="PTHR46119">
    <property type="entry name" value="OS08G0405700 PROTEIN"/>
    <property type="match status" value="1"/>
</dbReference>
<evidence type="ECO:0000313" key="3">
    <source>
        <dbReference type="EMBL" id="KMZ71621.1"/>
    </source>
</evidence>
<dbReference type="Proteomes" id="UP000036987">
    <property type="component" value="Unassembled WGS sequence"/>
</dbReference>
<dbReference type="InterPro" id="IPR006121">
    <property type="entry name" value="HMA_dom"/>
</dbReference>
<dbReference type="PANTHER" id="PTHR46119:SF11">
    <property type="entry name" value="HEAVY METAL TRANSPORT_DETOXIFICATION SUPERFAMILY PROTEIN"/>
    <property type="match status" value="1"/>
</dbReference>
<accession>A0A0K9PRN2</accession>
<gene>
    <name evidence="3" type="ORF">ZOSMA_178G00090</name>
</gene>
<protein>
    <recommendedName>
        <fullName evidence="2">HMA domain-containing protein</fullName>
    </recommendedName>
</protein>
<dbReference type="CDD" id="cd00371">
    <property type="entry name" value="HMA"/>
    <property type="match status" value="1"/>
</dbReference>
<comment type="caution">
    <text evidence="3">The sequence shown here is derived from an EMBL/GenBank/DDBJ whole genome shotgun (WGS) entry which is preliminary data.</text>
</comment>
<dbReference type="STRING" id="29655.A0A0K9PRN2"/>
<dbReference type="SUPFAM" id="SSF55008">
    <property type="entry name" value="HMA, heavy metal-associated domain"/>
    <property type="match status" value="1"/>
</dbReference>
<evidence type="ECO:0000259" key="2">
    <source>
        <dbReference type="PROSITE" id="PS50846"/>
    </source>
</evidence>